<organism evidence="1 2">
    <name type="scientific">Pseudoalteromonas luteoviolacea H33</name>
    <dbReference type="NCBI Taxonomy" id="1365251"/>
    <lineage>
        <taxon>Bacteria</taxon>
        <taxon>Pseudomonadati</taxon>
        <taxon>Pseudomonadota</taxon>
        <taxon>Gammaproteobacteria</taxon>
        <taxon>Alteromonadales</taxon>
        <taxon>Pseudoalteromonadaceae</taxon>
        <taxon>Pseudoalteromonas</taxon>
    </lineage>
</organism>
<gene>
    <name evidence="1" type="ORF">N476_05325</name>
</gene>
<evidence type="ECO:0000313" key="2">
    <source>
        <dbReference type="Proteomes" id="UP000076503"/>
    </source>
</evidence>
<dbReference type="AlphaFoldDB" id="A0A166ZKY0"/>
<evidence type="ECO:0000313" key="1">
    <source>
        <dbReference type="EMBL" id="KZN44418.1"/>
    </source>
</evidence>
<dbReference type="Proteomes" id="UP000076503">
    <property type="component" value="Unassembled WGS sequence"/>
</dbReference>
<protein>
    <submittedName>
        <fullName evidence="1">Uncharacterized protein</fullName>
    </submittedName>
</protein>
<accession>A0A166ZKY0</accession>
<dbReference type="PATRIC" id="fig|1365251.3.peg.5188"/>
<reference evidence="1 2" key="1">
    <citation type="submission" date="2013-07" db="EMBL/GenBank/DDBJ databases">
        <title>Comparative Genomic and Metabolomic Analysis of Twelve Strains of Pseudoalteromonas luteoviolacea.</title>
        <authorList>
            <person name="Vynne N.G."/>
            <person name="Mansson M."/>
            <person name="Gram L."/>
        </authorList>
    </citation>
    <scope>NUCLEOTIDE SEQUENCE [LARGE SCALE GENOMIC DNA]</scope>
    <source>
        <strain evidence="1 2">H33</strain>
    </source>
</reference>
<comment type="caution">
    <text evidence="1">The sequence shown here is derived from an EMBL/GenBank/DDBJ whole genome shotgun (WGS) entry which is preliminary data.</text>
</comment>
<dbReference type="EMBL" id="AUXZ01000141">
    <property type="protein sequence ID" value="KZN44418.1"/>
    <property type="molecule type" value="Genomic_DNA"/>
</dbReference>
<proteinExistence type="predicted"/>
<sequence length="49" mass="6004">MLCEQFKVRNVEVVIICDDLYEKEWFIKWFKKHKSATIRALYDTNEKPP</sequence>
<name>A0A166ZKY0_9GAMM</name>